<keyword evidence="1" id="KW-0812">Transmembrane</keyword>
<organism evidence="2 3">
    <name type="scientific">Luteipulveratus flavus</name>
    <dbReference type="NCBI Taxonomy" id="3031728"/>
    <lineage>
        <taxon>Bacteria</taxon>
        <taxon>Bacillati</taxon>
        <taxon>Actinomycetota</taxon>
        <taxon>Actinomycetes</taxon>
        <taxon>Micrococcales</taxon>
        <taxon>Dermacoccaceae</taxon>
        <taxon>Luteipulveratus</taxon>
    </lineage>
</organism>
<name>A0ABT6CA47_9MICO</name>
<evidence type="ECO:0000256" key="1">
    <source>
        <dbReference type="SAM" id="Phobius"/>
    </source>
</evidence>
<dbReference type="Proteomes" id="UP001528912">
    <property type="component" value="Unassembled WGS sequence"/>
</dbReference>
<reference evidence="2 3" key="1">
    <citation type="submission" date="2023-03" db="EMBL/GenBank/DDBJ databases">
        <title>YIM 133296 draft genome.</title>
        <authorList>
            <person name="Xiong L."/>
        </authorList>
    </citation>
    <scope>NUCLEOTIDE SEQUENCE [LARGE SCALE GENOMIC DNA]</scope>
    <source>
        <strain evidence="2 3">YIM 133296</strain>
    </source>
</reference>
<keyword evidence="1" id="KW-1133">Transmembrane helix</keyword>
<sequence length="52" mass="5899">MGWLFAQSWFWMLIAFVVGALVAWLLVTLLVPTEREAFAEIDEAVEDRGGRS</sequence>
<keyword evidence="1" id="KW-0472">Membrane</keyword>
<keyword evidence="3" id="KW-1185">Reference proteome</keyword>
<evidence type="ECO:0000313" key="2">
    <source>
        <dbReference type="EMBL" id="MDF8265770.1"/>
    </source>
</evidence>
<proteinExistence type="predicted"/>
<feature type="transmembrane region" description="Helical" evidence="1">
    <location>
        <begin position="6"/>
        <end position="31"/>
    </location>
</feature>
<dbReference type="EMBL" id="JAROAV010000042">
    <property type="protein sequence ID" value="MDF8265770.1"/>
    <property type="molecule type" value="Genomic_DNA"/>
</dbReference>
<comment type="caution">
    <text evidence="2">The sequence shown here is derived from an EMBL/GenBank/DDBJ whole genome shotgun (WGS) entry which is preliminary data.</text>
</comment>
<protein>
    <submittedName>
        <fullName evidence="2">Uncharacterized protein</fullName>
    </submittedName>
</protein>
<dbReference type="RefSeq" id="WP_277193059.1">
    <property type="nucleotide sequence ID" value="NZ_JAROAV010000042.1"/>
</dbReference>
<gene>
    <name evidence="2" type="ORF">P4R38_16105</name>
</gene>
<accession>A0ABT6CA47</accession>
<evidence type="ECO:0000313" key="3">
    <source>
        <dbReference type="Proteomes" id="UP001528912"/>
    </source>
</evidence>